<keyword evidence="1" id="KW-1133">Transmembrane helix</keyword>
<comment type="caution">
    <text evidence="2">The sequence shown here is derived from an EMBL/GenBank/DDBJ whole genome shotgun (WGS) entry which is preliminary data.</text>
</comment>
<evidence type="ECO:0000313" key="3">
    <source>
        <dbReference type="Proteomes" id="UP000801492"/>
    </source>
</evidence>
<evidence type="ECO:0000313" key="2">
    <source>
        <dbReference type="EMBL" id="KAF2897495.1"/>
    </source>
</evidence>
<proteinExistence type="predicted"/>
<keyword evidence="3" id="KW-1185">Reference proteome</keyword>
<feature type="transmembrane region" description="Helical" evidence="1">
    <location>
        <begin position="257"/>
        <end position="277"/>
    </location>
</feature>
<keyword evidence="1" id="KW-0472">Membrane</keyword>
<reference evidence="2" key="1">
    <citation type="submission" date="2019-08" db="EMBL/GenBank/DDBJ databases">
        <title>The genome of the North American firefly Photinus pyralis.</title>
        <authorList>
            <consortium name="Photinus pyralis genome working group"/>
            <person name="Fallon T.R."/>
            <person name="Sander Lower S.E."/>
            <person name="Weng J.-K."/>
        </authorList>
    </citation>
    <scope>NUCLEOTIDE SEQUENCE</scope>
    <source>
        <strain evidence="2">TRF0915ILg1</strain>
        <tissue evidence="2">Whole body</tissue>
    </source>
</reference>
<evidence type="ECO:0000256" key="1">
    <source>
        <dbReference type="SAM" id="Phobius"/>
    </source>
</evidence>
<sequence>IMSKPKLLYEHATATIYSSIALGLSPIYIRKEAGKSVLAVNPRWSIIAGAYFSFYIVLVIILAGYSHMNFVTVVNNSYFVTLMLLTFTAKMGVNIFYPILCKYVIKSSLLKVLNVLTETTITLNWFGFKRHYWKDVLYQIFKVIIVPVTHIILYVIATISLGTAFNRSIPLSVFEIYNYLTVSLLNSQFTLLLIVVKQHFSAINKYLENLGNFCVDKSHERTVDTPKHHNVSEIKLMMFLYDKLCGSASTVTFMYSGIYLLSTTIIVGDLLVCVFYVEEMREGASVLFTVCACLSNAIKNFEMFYVSYVAEVTGNEAHATKRLVHKAILKTRDNLLIKEVIFSVEYNKDFALRVPMLL</sequence>
<dbReference type="EMBL" id="VTPC01004101">
    <property type="protein sequence ID" value="KAF2897495.1"/>
    <property type="molecule type" value="Genomic_DNA"/>
</dbReference>
<gene>
    <name evidence="2" type="ORF">ILUMI_08682</name>
</gene>
<accession>A0A8K0GAE6</accession>
<dbReference type="Proteomes" id="UP000801492">
    <property type="component" value="Unassembled WGS sequence"/>
</dbReference>
<organism evidence="2 3">
    <name type="scientific">Ignelater luminosus</name>
    <name type="common">Cucubano</name>
    <name type="synonym">Pyrophorus luminosus</name>
    <dbReference type="NCBI Taxonomy" id="2038154"/>
    <lineage>
        <taxon>Eukaryota</taxon>
        <taxon>Metazoa</taxon>
        <taxon>Ecdysozoa</taxon>
        <taxon>Arthropoda</taxon>
        <taxon>Hexapoda</taxon>
        <taxon>Insecta</taxon>
        <taxon>Pterygota</taxon>
        <taxon>Neoptera</taxon>
        <taxon>Endopterygota</taxon>
        <taxon>Coleoptera</taxon>
        <taxon>Polyphaga</taxon>
        <taxon>Elateriformia</taxon>
        <taxon>Elateroidea</taxon>
        <taxon>Elateridae</taxon>
        <taxon>Agrypninae</taxon>
        <taxon>Pyrophorini</taxon>
        <taxon>Ignelater</taxon>
    </lineage>
</organism>
<feature type="transmembrane region" description="Helical" evidence="1">
    <location>
        <begin position="77"/>
        <end position="97"/>
    </location>
</feature>
<keyword evidence="1" id="KW-0812">Transmembrane</keyword>
<feature type="transmembrane region" description="Helical" evidence="1">
    <location>
        <begin position="12"/>
        <end position="29"/>
    </location>
</feature>
<name>A0A8K0GAE6_IGNLU</name>
<feature type="transmembrane region" description="Helical" evidence="1">
    <location>
        <begin position="176"/>
        <end position="196"/>
    </location>
</feature>
<feature type="transmembrane region" description="Helical" evidence="1">
    <location>
        <begin position="41"/>
        <end position="65"/>
    </location>
</feature>
<feature type="transmembrane region" description="Helical" evidence="1">
    <location>
        <begin position="140"/>
        <end position="164"/>
    </location>
</feature>
<dbReference type="OrthoDB" id="10590558at2759"/>
<protein>
    <submittedName>
        <fullName evidence="2">Uncharacterized protein</fullName>
    </submittedName>
</protein>
<feature type="non-terminal residue" evidence="2">
    <location>
        <position position="358"/>
    </location>
</feature>
<dbReference type="AlphaFoldDB" id="A0A8K0GAE6"/>